<organism evidence="1 2">
    <name type="scientific">Deinococcus cellulosilyticus (strain DSM 18568 / NBRC 106333 / KACC 11606 / 5516J-15)</name>
    <dbReference type="NCBI Taxonomy" id="1223518"/>
    <lineage>
        <taxon>Bacteria</taxon>
        <taxon>Thermotogati</taxon>
        <taxon>Deinococcota</taxon>
        <taxon>Deinococci</taxon>
        <taxon>Deinococcales</taxon>
        <taxon>Deinococcaceae</taxon>
        <taxon>Deinococcus</taxon>
    </lineage>
</organism>
<dbReference type="InterPro" id="IPR006944">
    <property type="entry name" value="Phage/GTA_portal"/>
</dbReference>
<dbReference type="AlphaFoldDB" id="A0A511N2Y0"/>
<dbReference type="RefSeq" id="WP_146885272.1">
    <property type="nucleotide sequence ID" value="NZ_BJXB01000012.1"/>
</dbReference>
<dbReference type="Proteomes" id="UP000321306">
    <property type="component" value="Unassembled WGS sequence"/>
</dbReference>
<dbReference type="EMBL" id="BJXB01000012">
    <property type="protein sequence ID" value="GEM47202.1"/>
    <property type="molecule type" value="Genomic_DNA"/>
</dbReference>
<accession>A0A511N2Y0</accession>
<name>A0A511N2Y0_DEIC1</name>
<proteinExistence type="predicted"/>
<dbReference type="OrthoDB" id="5449776at2"/>
<protein>
    <recommendedName>
        <fullName evidence="3">Portal protein</fullName>
    </recommendedName>
</protein>
<comment type="caution">
    <text evidence="1">The sequence shown here is derived from an EMBL/GenBank/DDBJ whole genome shotgun (WGS) entry which is preliminary data.</text>
</comment>
<evidence type="ECO:0008006" key="3">
    <source>
        <dbReference type="Google" id="ProtNLM"/>
    </source>
</evidence>
<gene>
    <name evidence="1" type="ORF">DC3_28370</name>
</gene>
<sequence>MRRIAGEAVAAAVGSRELEFRVEGMTISPETEQSRAASTANYTLIPWPLDPEKLIDYWYGNPWLAAVGNLIADALAGASIELSARESSTDGTPLSEPSQDEYRRGIQWLTRSNFAMDGVSPLDVHGFIRSVFTALDQTGNAFVETLRNMAANEFHGLSVLLPQFVRYEVTKAGQQTTINLYQMDPYLGEFRYVQFGRRDKGNAETREFLHVRHTNTVSSFYGLPAWLPARDSVAVDNSHRTYLKGFFTNHAAPRWMITITEEIPEGGSSSATEDDLEKIYQLVKNYLGANKGDMAGRNLVLQYPGGIKVEATPLDIKIEDPTFKETSRNARDEILAVRHVSLIDLGLPEGGYRATAETQSGNFRQQVLEPSLAPILRLLNEVLHAPAPYGLGITQWDVTAKFERVEDLLKKFEALFKATGVPFLKPNEARQIIGYEAVDGGDDVYIPSSSTPMSVNIPESPIDGN</sequence>
<evidence type="ECO:0000313" key="2">
    <source>
        <dbReference type="Proteomes" id="UP000321306"/>
    </source>
</evidence>
<reference evidence="1 2" key="1">
    <citation type="submission" date="2019-07" db="EMBL/GenBank/DDBJ databases">
        <title>Whole genome shotgun sequence of Deinococcus cellulosilyticus NBRC 106333.</title>
        <authorList>
            <person name="Hosoyama A."/>
            <person name="Uohara A."/>
            <person name="Ohji S."/>
            <person name="Ichikawa N."/>
        </authorList>
    </citation>
    <scope>NUCLEOTIDE SEQUENCE [LARGE SCALE GENOMIC DNA]</scope>
    <source>
        <strain evidence="1 2">NBRC 106333</strain>
    </source>
</reference>
<evidence type="ECO:0000313" key="1">
    <source>
        <dbReference type="EMBL" id="GEM47202.1"/>
    </source>
</evidence>
<dbReference type="Pfam" id="PF04860">
    <property type="entry name" value="Phage_portal"/>
    <property type="match status" value="1"/>
</dbReference>
<keyword evidence="2" id="KW-1185">Reference proteome</keyword>